<reference evidence="1 2" key="1">
    <citation type="submission" date="2024-12" db="EMBL/GenBank/DDBJ databases">
        <title>Draft genome sequence of Chryseobacterium kwangjuense AG447.</title>
        <authorList>
            <person name="Cheptsov V.S."/>
            <person name="Belov A."/>
            <person name="Zavarzina A.G."/>
        </authorList>
    </citation>
    <scope>NUCLEOTIDE SEQUENCE [LARGE SCALE GENOMIC DNA]</scope>
    <source>
        <strain evidence="1 2">AG447</strain>
    </source>
</reference>
<gene>
    <name evidence="1" type="ORF">ACKW6Q_08640</name>
</gene>
<evidence type="ECO:0000313" key="1">
    <source>
        <dbReference type="EMBL" id="MFN1217039.1"/>
    </source>
</evidence>
<dbReference type="RefSeq" id="WP_409356392.1">
    <property type="nucleotide sequence ID" value="NZ_JBJXVJ010000001.1"/>
</dbReference>
<dbReference type="Proteomes" id="UP001634154">
    <property type="component" value="Unassembled WGS sequence"/>
</dbReference>
<sequence length="175" mass="18640">MKSSNHITFHKRFPAIYICIVLFILLSHISKAQSVTVSGTNWTPSIPTITEAGSNYTGTYQSATNQVILGVSVPLLLGNGKVSIHYEPNPTWNNSLVLSAKRTSNGTTLCALCTITGGTAYQTVTQTAIELFRVQAVLSLASYTGINVQLQLSGVSVTIPAASYNSKVVFTISGI</sequence>
<evidence type="ECO:0000313" key="2">
    <source>
        <dbReference type="Proteomes" id="UP001634154"/>
    </source>
</evidence>
<comment type="caution">
    <text evidence="1">The sequence shown here is derived from an EMBL/GenBank/DDBJ whole genome shotgun (WGS) entry which is preliminary data.</text>
</comment>
<accession>A0ABW9K127</accession>
<keyword evidence="2" id="KW-1185">Reference proteome</keyword>
<dbReference type="EMBL" id="JBJXVJ010000001">
    <property type="protein sequence ID" value="MFN1217039.1"/>
    <property type="molecule type" value="Genomic_DNA"/>
</dbReference>
<organism evidence="1 2">
    <name type="scientific">Chryseobacterium kwangjuense</name>
    <dbReference type="NCBI Taxonomy" id="267125"/>
    <lineage>
        <taxon>Bacteria</taxon>
        <taxon>Pseudomonadati</taxon>
        <taxon>Bacteroidota</taxon>
        <taxon>Flavobacteriia</taxon>
        <taxon>Flavobacteriales</taxon>
        <taxon>Weeksellaceae</taxon>
        <taxon>Chryseobacterium group</taxon>
        <taxon>Chryseobacterium</taxon>
    </lineage>
</organism>
<protein>
    <submittedName>
        <fullName evidence="1">Uncharacterized protein</fullName>
    </submittedName>
</protein>
<proteinExistence type="predicted"/>
<name>A0ABW9K127_9FLAO</name>